<gene>
    <name evidence="2" type="ORF">ILP92_14550</name>
</gene>
<keyword evidence="3" id="KW-1185">Reference proteome</keyword>
<dbReference type="Proteomes" id="UP000642488">
    <property type="component" value="Unassembled WGS sequence"/>
</dbReference>
<comment type="caution">
    <text evidence="2">The sequence shown here is derived from an EMBL/GenBank/DDBJ whole genome shotgun (WGS) entry which is preliminary data.</text>
</comment>
<feature type="transmembrane region" description="Helical" evidence="1">
    <location>
        <begin position="39"/>
        <end position="58"/>
    </location>
</feature>
<dbReference type="AlphaFoldDB" id="A0A934MI65"/>
<organism evidence="2 3">
    <name type="scientific">Palleronia pontilimi</name>
    <dbReference type="NCBI Taxonomy" id="1964209"/>
    <lineage>
        <taxon>Bacteria</taxon>
        <taxon>Pseudomonadati</taxon>
        <taxon>Pseudomonadota</taxon>
        <taxon>Alphaproteobacteria</taxon>
        <taxon>Rhodobacterales</taxon>
        <taxon>Roseobacteraceae</taxon>
        <taxon>Palleronia</taxon>
    </lineage>
</organism>
<protein>
    <submittedName>
        <fullName evidence="2">Uncharacterized protein</fullName>
    </submittedName>
</protein>
<reference evidence="2" key="1">
    <citation type="submission" date="2020-12" db="EMBL/GenBank/DDBJ databases">
        <title>Bacterial taxonomy.</title>
        <authorList>
            <person name="Pan X."/>
        </authorList>
    </citation>
    <scope>NUCLEOTIDE SEQUENCE</scope>
    <source>
        <strain evidence="2">KCTC 52957</strain>
    </source>
</reference>
<evidence type="ECO:0000313" key="2">
    <source>
        <dbReference type="EMBL" id="MBJ3763969.1"/>
    </source>
</evidence>
<name>A0A934MI65_9RHOB</name>
<sequence length="67" mass="6929">MTRKIRTALIAVSVFLTGIFAVSFKGAMAASLGGMAPSSLGLLLPFLAMAALILRLIAKEHGGKRTA</sequence>
<accession>A0A934MI65</accession>
<keyword evidence="1" id="KW-0812">Transmembrane</keyword>
<evidence type="ECO:0000256" key="1">
    <source>
        <dbReference type="SAM" id="Phobius"/>
    </source>
</evidence>
<keyword evidence="1" id="KW-1133">Transmembrane helix</keyword>
<keyword evidence="1" id="KW-0472">Membrane</keyword>
<evidence type="ECO:0000313" key="3">
    <source>
        <dbReference type="Proteomes" id="UP000642488"/>
    </source>
</evidence>
<dbReference type="EMBL" id="JAEKPD010000015">
    <property type="protein sequence ID" value="MBJ3763969.1"/>
    <property type="molecule type" value="Genomic_DNA"/>
</dbReference>
<dbReference type="RefSeq" id="WP_198917140.1">
    <property type="nucleotide sequence ID" value="NZ_JAEKPD010000015.1"/>
</dbReference>
<proteinExistence type="predicted"/>